<dbReference type="Pfam" id="PF03929">
    <property type="entry name" value="PepSY_TM"/>
    <property type="match status" value="1"/>
</dbReference>
<dbReference type="EMBL" id="BAABDM010000012">
    <property type="protein sequence ID" value="GAA4105682.1"/>
    <property type="molecule type" value="Genomic_DNA"/>
</dbReference>
<feature type="transmembrane region" description="Helical" evidence="1">
    <location>
        <begin position="12"/>
        <end position="32"/>
    </location>
</feature>
<dbReference type="InterPro" id="IPR005625">
    <property type="entry name" value="PepSY-ass_TM"/>
</dbReference>
<evidence type="ECO:0000256" key="1">
    <source>
        <dbReference type="SAM" id="Phobius"/>
    </source>
</evidence>
<evidence type="ECO:0000313" key="3">
    <source>
        <dbReference type="Proteomes" id="UP001500392"/>
    </source>
</evidence>
<accession>A0ABP7X733</accession>
<keyword evidence="3" id="KW-1185">Reference proteome</keyword>
<gene>
    <name evidence="2" type="ORF">GCM10022414_35530</name>
</gene>
<protein>
    <submittedName>
        <fullName evidence="2">PepSY-associated TM helix domain-containing protein</fullName>
    </submittedName>
</protein>
<feature type="transmembrane region" description="Helical" evidence="1">
    <location>
        <begin position="186"/>
        <end position="207"/>
    </location>
</feature>
<dbReference type="PANTHER" id="PTHR34219">
    <property type="entry name" value="IRON-REGULATED INNER MEMBRANE PROTEIN-RELATED"/>
    <property type="match status" value="1"/>
</dbReference>
<reference evidence="3" key="1">
    <citation type="journal article" date="2019" name="Int. J. Syst. Evol. Microbiol.">
        <title>The Global Catalogue of Microorganisms (GCM) 10K type strain sequencing project: providing services to taxonomists for standard genome sequencing and annotation.</title>
        <authorList>
            <consortium name="The Broad Institute Genomics Platform"/>
            <consortium name="The Broad Institute Genome Sequencing Center for Infectious Disease"/>
            <person name="Wu L."/>
            <person name="Ma J."/>
        </authorList>
    </citation>
    <scope>NUCLEOTIDE SEQUENCE [LARGE SCALE GENOMIC DNA]</scope>
    <source>
        <strain evidence="3">JCM 17304</strain>
    </source>
</reference>
<dbReference type="RefSeq" id="WP_344938667.1">
    <property type="nucleotide sequence ID" value="NZ_BAABDM010000012.1"/>
</dbReference>
<organism evidence="2 3">
    <name type="scientific">Zhongshania borealis</name>
    <dbReference type="NCBI Taxonomy" id="889488"/>
    <lineage>
        <taxon>Bacteria</taxon>
        <taxon>Pseudomonadati</taxon>
        <taxon>Pseudomonadota</taxon>
        <taxon>Gammaproteobacteria</taxon>
        <taxon>Cellvibrionales</taxon>
        <taxon>Spongiibacteraceae</taxon>
        <taxon>Zhongshania</taxon>
    </lineage>
</organism>
<keyword evidence="1" id="KW-1133">Transmembrane helix</keyword>
<keyword evidence="1" id="KW-0472">Membrane</keyword>
<sequence length="366" mass="41579">MNKILFKVHRLLAFWLCVPLLLISLSGSVLVFKHEVDALLMPELVRLAPGNEVWRSFDELLSSFYQTYPDYEVTGWQMYADPGRADLVYVMARGGSEWSSLFFDQYSGRALSPPTSPKYYVTDLVREFHYTFLAGHLGLLLGAVVAVLLCLQSLVGLILHRKFWKVLFTLRYRARPIIYLGDIHKLLGAISAPVLLVLGFTGAFWNISQLRHSVQKPPSTAYVVGERLYNPALSIDALVQESQLRVVGLTPSFISLPSKPSYSIGIFGGSTEQHRLYSNFANTVRYNARTGGYVSMRDIRDSDSVDQMKNSFRRLHFGDFAGNWSRVVWAILGFSPVVLIASGLAMWRLRRPQRLRQAKRRALQRR</sequence>
<feature type="transmembrane region" description="Helical" evidence="1">
    <location>
        <begin position="327"/>
        <end position="347"/>
    </location>
</feature>
<evidence type="ECO:0000313" key="2">
    <source>
        <dbReference type="EMBL" id="GAA4105682.1"/>
    </source>
</evidence>
<proteinExistence type="predicted"/>
<dbReference type="PANTHER" id="PTHR34219:SF8">
    <property type="entry name" value="PEPSY DOMAIN-CONTAINING PROTEIN"/>
    <property type="match status" value="1"/>
</dbReference>
<keyword evidence="1" id="KW-0812">Transmembrane</keyword>
<comment type="caution">
    <text evidence="2">The sequence shown here is derived from an EMBL/GenBank/DDBJ whole genome shotgun (WGS) entry which is preliminary data.</text>
</comment>
<dbReference type="Proteomes" id="UP001500392">
    <property type="component" value="Unassembled WGS sequence"/>
</dbReference>
<name>A0ABP7X733_9GAMM</name>
<feature type="transmembrane region" description="Helical" evidence="1">
    <location>
        <begin position="137"/>
        <end position="159"/>
    </location>
</feature>